<proteinExistence type="predicted"/>
<dbReference type="PIRSF" id="PIRSF029129">
    <property type="entry name" value="DUF1786_pyruvate_format-lyase"/>
    <property type="match status" value="1"/>
</dbReference>
<accession>E8N269</accession>
<reference evidence="1 2" key="1">
    <citation type="submission" date="2010-12" db="EMBL/GenBank/DDBJ databases">
        <title>Whole genome sequence of Anaerolinea thermophila UNI-1.</title>
        <authorList>
            <person name="Narita-Yamada S."/>
            <person name="Kishi E."/>
            <person name="Watanabe Y."/>
            <person name="Takasaki K."/>
            <person name="Ankai A."/>
            <person name="Oguchi A."/>
            <person name="Fukui S."/>
            <person name="Takahashi M."/>
            <person name="Yashiro I."/>
            <person name="Hosoyama A."/>
            <person name="Sekiguchi Y."/>
            <person name="Hanada S."/>
            <person name="Fujita N."/>
        </authorList>
    </citation>
    <scope>NUCLEOTIDE SEQUENCE [LARGE SCALE GENOMIC DNA]</scope>
    <source>
        <strain evidence="2">DSM 14523 / JCM 11388 / NBRC 100420 / UNI-1</strain>
    </source>
</reference>
<organism evidence="1 2">
    <name type="scientific">Anaerolinea thermophila (strain DSM 14523 / JCM 11388 / NBRC 100420 / UNI-1)</name>
    <dbReference type="NCBI Taxonomy" id="926569"/>
    <lineage>
        <taxon>Bacteria</taxon>
        <taxon>Bacillati</taxon>
        <taxon>Chloroflexota</taxon>
        <taxon>Anaerolineae</taxon>
        <taxon>Anaerolineales</taxon>
        <taxon>Anaerolineaceae</taxon>
        <taxon>Anaerolinea</taxon>
    </lineage>
</organism>
<dbReference type="RefSeq" id="WP_013561360.1">
    <property type="nucleotide sequence ID" value="NC_014960.1"/>
</dbReference>
<dbReference type="KEGG" id="atm:ANT_29900"/>
<protein>
    <recommendedName>
        <fullName evidence="3">Pyruvate formate lyase-activating protein</fullName>
    </recommendedName>
</protein>
<dbReference type="OrthoDB" id="9777509at2"/>
<dbReference type="InterPro" id="IPR014846">
    <property type="entry name" value="DUF1786_pyruvate_format-lyase"/>
</dbReference>
<dbReference type="eggNOG" id="COG4012">
    <property type="taxonomic scope" value="Bacteria"/>
</dbReference>
<gene>
    <name evidence="1" type="ordered locus">ANT_29900</name>
</gene>
<dbReference type="EMBL" id="AP012029">
    <property type="protein sequence ID" value="BAJ65016.1"/>
    <property type="molecule type" value="Genomic_DNA"/>
</dbReference>
<evidence type="ECO:0000313" key="2">
    <source>
        <dbReference type="Proteomes" id="UP000008922"/>
    </source>
</evidence>
<dbReference type="Proteomes" id="UP000008922">
    <property type="component" value="Chromosome"/>
</dbReference>
<dbReference type="InParanoid" id="E8N269"/>
<dbReference type="STRING" id="926569.ANT_29900"/>
<keyword evidence="2" id="KW-1185">Reference proteome</keyword>
<dbReference type="AlphaFoldDB" id="E8N269"/>
<dbReference type="HOGENOM" id="CLU_803466_0_0_0"/>
<sequence length="378" mass="41566">MKILAVDVGTGTQDILLFDSHLDVENALQLVLPSATMILRRRIQRATQRRSAIVLYGQIMGGGPCAWAVEDHLKAGLTVYATPSAAQTLNDDLEAVEDMGVRVITESDVYRLPEGVERIEMKDFDFGMLRRTLLSYEVSLDDLAAVAVAVFDHGAAPRGVSDRQFRFDYLDRRIRVENRLSAFAYPAQAVPPEMTRLQAVAEQAQMAGVPVVVMDTAPAAVLGALFDPQVSRWEHALVVNVGNFHTLAFRFGERRRIEGVFEHHTGFLTPEKLDAYLTALAQGTLTHEEVFSDMGHGALVYHSNDTGELPPVAVTGPRRSLMRASTLRPYFATPFGDMMMSGCFGLLAAVADHLPNLREEILERLHAAPSGAAPWDTP</sequence>
<name>E8N269_ANATU</name>
<evidence type="ECO:0008006" key="3">
    <source>
        <dbReference type="Google" id="ProtNLM"/>
    </source>
</evidence>
<dbReference type="Pfam" id="PF08735">
    <property type="entry name" value="DUF1786"/>
    <property type="match status" value="1"/>
</dbReference>
<evidence type="ECO:0000313" key="1">
    <source>
        <dbReference type="EMBL" id="BAJ65016.1"/>
    </source>
</evidence>